<sequence length="326" mass="34563">MGKSRTGIDSSAGSLPETTTWARAVVLGTGILGVSLTERALSAKALEEFARKVLEVVRAITPATRKLVEVLEARMSELGIDHDCDRLRTARSARLLCEALAGRSLREAREIVEALASARLETSSSAVQASLGAADDSLETLDDPLVLGVLKQLAGREKNDLSASKYLREARAILRQDEMRRSLSVELRMVAGAAQAYLLSGMPSADGAPLHGLPEDGVLPKSAVLASVVAPAAVRIEASRGTPPPSATRSRAESTKRKSLTQTLASEGVLPFTRVSVERRGSMPDRKSARALLAEAVREVEQKLEASKGPALLSLVITLDISDKGA</sequence>
<dbReference type="EMBL" id="SSMQ01000002">
    <property type="protein sequence ID" value="TKD12724.1"/>
    <property type="molecule type" value="Genomic_DNA"/>
</dbReference>
<feature type="region of interest" description="Disordered" evidence="1">
    <location>
        <begin position="237"/>
        <end position="260"/>
    </location>
</feature>
<feature type="domain" description="ATPase PglY C-terminal" evidence="2">
    <location>
        <begin position="31"/>
        <end position="199"/>
    </location>
</feature>
<evidence type="ECO:0000259" key="2">
    <source>
        <dbReference type="Pfam" id="PF26382"/>
    </source>
</evidence>
<evidence type="ECO:0000313" key="3">
    <source>
        <dbReference type="EMBL" id="TKD12724.1"/>
    </source>
</evidence>
<gene>
    <name evidence="3" type="ORF">E8A74_02960</name>
</gene>
<dbReference type="RefSeq" id="WP_136927362.1">
    <property type="nucleotide sequence ID" value="NZ_SSMQ01000002.1"/>
</dbReference>
<proteinExistence type="predicted"/>
<comment type="caution">
    <text evidence="3">The sequence shown here is derived from an EMBL/GenBank/DDBJ whole genome shotgun (WGS) entry which is preliminary data.</text>
</comment>
<evidence type="ECO:0000256" key="1">
    <source>
        <dbReference type="SAM" id="MobiDB-lite"/>
    </source>
</evidence>
<reference evidence="3 4" key="1">
    <citation type="submission" date="2019-04" db="EMBL/GenBank/DDBJ databases">
        <authorList>
            <person name="Li Y."/>
            <person name="Wang J."/>
        </authorList>
    </citation>
    <scope>NUCLEOTIDE SEQUENCE [LARGE SCALE GENOMIC DNA]</scope>
    <source>
        <strain evidence="3 4">DSM 14668</strain>
    </source>
</reference>
<dbReference type="OrthoDB" id="5497760at2"/>
<protein>
    <recommendedName>
        <fullName evidence="2">ATPase PglY C-terminal domain-containing protein</fullName>
    </recommendedName>
</protein>
<name>A0A4U1JJ32_9BACT</name>
<accession>A0A4U1JJ32</accession>
<dbReference type="AlphaFoldDB" id="A0A4U1JJ32"/>
<dbReference type="Proteomes" id="UP000309215">
    <property type="component" value="Unassembled WGS sequence"/>
</dbReference>
<organism evidence="3 4">
    <name type="scientific">Polyangium fumosum</name>
    <dbReference type="NCBI Taxonomy" id="889272"/>
    <lineage>
        <taxon>Bacteria</taxon>
        <taxon>Pseudomonadati</taxon>
        <taxon>Myxococcota</taxon>
        <taxon>Polyangia</taxon>
        <taxon>Polyangiales</taxon>
        <taxon>Polyangiaceae</taxon>
        <taxon>Polyangium</taxon>
    </lineage>
</organism>
<dbReference type="InterPro" id="IPR058747">
    <property type="entry name" value="PglY_C"/>
</dbReference>
<dbReference type="Pfam" id="PF26382">
    <property type="entry name" value="BREX_PglY_6th"/>
    <property type="match status" value="1"/>
</dbReference>
<evidence type="ECO:0000313" key="4">
    <source>
        <dbReference type="Proteomes" id="UP000309215"/>
    </source>
</evidence>
<keyword evidence="4" id="KW-1185">Reference proteome</keyword>